<evidence type="ECO:0000313" key="3">
    <source>
        <dbReference type="WBParaSite" id="ACRNAN_scaffold1080.g15389.t1"/>
    </source>
</evidence>
<dbReference type="AlphaFoldDB" id="A0A914CIP7"/>
<dbReference type="WBParaSite" id="ACRNAN_scaffold1080.g15389.t1">
    <property type="protein sequence ID" value="ACRNAN_scaffold1080.g15389.t1"/>
    <property type="gene ID" value="ACRNAN_scaffold1080.g15389"/>
</dbReference>
<dbReference type="SUPFAM" id="SSF53254">
    <property type="entry name" value="Phosphoglycerate mutase-like"/>
    <property type="match status" value="1"/>
</dbReference>
<dbReference type="PANTHER" id="PTHR11567:SF29">
    <property type="entry name" value="ACID PHOSPHATASE FAMILY"/>
    <property type="match status" value="1"/>
</dbReference>
<proteinExistence type="predicted"/>
<protein>
    <submittedName>
        <fullName evidence="3">Uncharacterized protein</fullName>
    </submittedName>
</protein>
<dbReference type="PANTHER" id="PTHR11567">
    <property type="entry name" value="ACID PHOSPHATASE-RELATED"/>
    <property type="match status" value="1"/>
</dbReference>
<name>A0A914CIP7_9BILA</name>
<organism evidence="2 3">
    <name type="scientific">Acrobeloides nanus</name>
    <dbReference type="NCBI Taxonomy" id="290746"/>
    <lineage>
        <taxon>Eukaryota</taxon>
        <taxon>Metazoa</taxon>
        <taxon>Ecdysozoa</taxon>
        <taxon>Nematoda</taxon>
        <taxon>Chromadorea</taxon>
        <taxon>Rhabditida</taxon>
        <taxon>Tylenchina</taxon>
        <taxon>Cephalobomorpha</taxon>
        <taxon>Cephaloboidea</taxon>
        <taxon>Cephalobidae</taxon>
        <taxon>Acrobeloides</taxon>
    </lineage>
</organism>
<evidence type="ECO:0000313" key="2">
    <source>
        <dbReference type="Proteomes" id="UP000887540"/>
    </source>
</evidence>
<keyword evidence="1" id="KW-0472">Membrane</keyword>
<accession>A0A914CIP7</accession>
<sequence length="670" mass="74344">MIKCYYTSDFCRVLVVCFNCRIGSPRMSAAIHICALFLAIVNIISAIDYAKAPDATRDPNTKLILWGVRSANANPRRFFEKSDTRKWGKEEEGELNKFGKEQSYLLGQALRKFVGDDADQSKNFLNLNYLPSESAFYTSNPGKCQETLQVALASLYLRVDAPDNWIQKEFSLCNWNPVPYSINQTLLKIHDVGCPKSEEAWDVFLKKGTPEFEKLYAKHRELLNYMDKQTGWNGSLESASEFAENLIQMQDYYKIAEGDWPDWLTKNLPSGYKDREALVNGYAIFAEITQRACAKDKTCQRIMSGYWLNHILETIDNVKNGKDARKLLGYVSTTEETLSLMKAMFVKGDFLTKAGGFLVEVRDSPEWAVRVLKHHPISFSSGKKAHKIYKEDYTDEMAKVADENGWVKLNDFNRLVKPNAFSDWRSECGLSSGSECEDESTAVTGATIVPTLPPQTCSLLCPRPPKGSQPSKPDSSDVIKDLLTEKINTIKGLLNSLLPLFKSSGKDSGPLEGLLAGLGKLLDNLLQGLLSGLKGDLDPLKKLSEALNKLLADLPKVETPTESDDAASLPRTLVEPTRRRRQAIQLLGLEGLIANVLKLVKQLVNDLLPALQKLLKDIGPDLLQLLDKLLGSLRELLDKVLTGLILALGGNSSFLSALSGGLQLLGALGK</sequence>
<keyword evidence="2" id="KW-1185">Reference proteome</keyword>
<dbReference type="InterPro" id="IPR050645">
    <property type="entry name" value="Histidine_acid_phosphatase"/>
</dbReference>
<dbReference type="Gene3D" id="3.40.50.1240">
    <property type="entry name" value="Phosphoglycerate mutase-like"/>
    <property type="match status" value="1"/>
</dbReference>
<dbReference type="GO" id="GO:0016791">
    <property type="term" value="F:phosphatase activity"/>
    <property type="evidence" value="ECO:0007669"/>
    <property type="project" value="UniProtKB-ARBA"/>
</dbReference>
<dbReference type="InterPro" id="IPR029033">
    <property type="entry name" value="His_PPase_superfam"/>
</dbReference>
<dbReference type="Proteomes" id="UP000887540">
    <property type="component" value="Unplaced"/>
</dbReference>
<reference evidence="3" key="1">
    <citation type="submission" date="2022-11" db="UniProtKB">
        <authorList>
            <consortium name="WormBaseParasite"/>
        </authorList>
    </citation>
    <scope>IDENTIFICATION</scope>
</reference>
<keyword evidence="1" id="KW-0812">Transmembrane</keyword>
<evidence type="ECO:0000256" key="1">
    <source>
        <dbReference type="SAM" id="Phobius"/>
    </source>
</evidence>
<feature type="transmembrane region" description="Helical" evidence="1">
    <location>
        <begin position="29"/>
        <end position="50"/>
    </location>
</feature>
<keyword evidence="1" id="KW-1133">Transmembrane helix</keyword>